<protein>
    <submittedName>
        <fullName evidence="1">Uncharacterized protein</fullName>
    </submittedName>
</protein>
<organism evidence="1">
    <name type="scientific">Deinococcus sp. VB142</name>
    <dbReference type="NCBI Taxonomy" id="3112952"/>
    <lineage>
        <taxon>Bacteria</taxon>
        <taxon>Thermotogati</taxon>
        <taxon>Deinococcota</taxon>
        <taxon>Deinococci</taxon>
        <taxon>Deinococcales</taxon>
        <taxon>Deinococcaceae</taxon>
        <taxon>Deinococcus</taxon>
    </lineage>
</organism>
<dbReference type="EMBL" id="CP149782">
    <property type="protein sequence ID" value="WYF45820.1"/>
    <property type="molecule type" value="Genomic_DNA"/>
</dbReference>
<sequence>MSPRIAGKPVSLLNGEKEQLELLYEDLGAWTLAEAQAALGDGRLADLLQFGVLGQQDTEMGPMLQLLATGRRAVYGKVGEARSLVSQLDRAYVRLSAKKEKWLLLASDDPFAEGLTRYAPNHNLQEAYGLGGRVLLGGKLSDGGYSESAIRALGRRIRSQALSKGFRVVLLTPSPRRGRKAAEEFKNFLELYTVLPIQQDGARRFRKVPQSEEKPGGDGPILTEEMARLRSGSLPPATLKILQLPRQQRIKMARQALRCDGVITDHQLAHHYGLQVGDLPHALITSTLLRPQAKADALEVATDILIANPRMARLGDARLLHLINLAELRHHAGIAPDPTKWIVTPRSRLRYEEPDAIYVEESGTEIAAESDIGHYSPKQISDKLSTFRDRGFNGVIYGAPSGLRCKNLRQRFGQYRGLQVIETAWWIPPTL</sequence>
<proteinExistence type="predicted"/>
<reference evidence="1" key="1">
    <citation type="submission" date="2024-03" db="EMBL/GenBank/DDBJ databases">
        <title>Deinococcus weizhi sp. nov., isolated from human skin.</title>
        <authorList>
            <person name="Wei Z."/>
            <person name="Tian F."/>
            <person name="Yang C."/>
            <person name="Xin L.T."/>
            <person name="Wen Z.J."/>
            <person name="Lan K.C."/>
            <person name="Yu L."/>
            <person name="Zhe W."/>
            <person name="Dan F.D."/>
            <person name="Jun W."/>
            <person name="Rui Z."/>
            <person name="Yong X.J."/>
            <person name="Ting Y."/>
            <person name="Wei X."/>
            <person name="Xu Z.G."/>
            <person name="Xin Z."/>
            <person name="Dong F.G."/>
            <person name="Ni X.M."/>
            <person name="Zheng M.G."/>
            <person name="Chun Y."/>
            <person name="Qian W.X."/>
        </authorList>
    </citation>
    <scope>NUCLEOTIDE SEQUENCE</scope>
    <source>
        <strain evidence="1">VB142</strain>
    </source>
</reference>
<accession>A0AAU6Q642</accession>
<evidence type="ECO:0000313" key="1">
    <source>
        <dbReference type="EMBL" id="WYF45820.1"/>
    </source>
</evidence>
<dbReference type="RefSeq" id="WP_339097147.1">
    <property type="nucleotide sequence ID" value="NZ_CP149782.1"/>
</dbReference>
<gene>
    <name evidence="1" type="ORF">WDJ50_06830</name>
</gene>
<dbReference type="AlphaFoldDB" id="A0AAU6Q642"/>
<name>A0AAU6Q642_9DEIO</name>